<dbReference type="PANTHER" id="PTHR12942">
    <property type="entry name" value="STEP II SPLICING FACTOR SLU7"/>
    <property type="match status" value="1"/>
</dbReference>
<accession>A0ABD0L4R6</accession>
<evidence type="ECO:0000256" key="4">
    <source>
        <dbReference type="ARBA" id="ARBA00022664"/>
    </source>
</evidence>
<feature type="compositionally biased region" description="Basic and acidic residues" evidence="10">
    <location>
        <begin position="25"/>
        <end position="46"/>
    </location>
</feature>
<gene>
    <name evidence="12" type="ORF">BaRGS_00014508</name>
</gene>
<keyword evidence="7 8" id="KW-0539">Nucleus</keyword>
<protein>
    <recommendedName>
        <fullName evidence="3 8">Pre-mRNA-splicing factor SLU7</fullName>
    </recommendedName>
</protein>
<feature type="domain" description="Pre-mRNA-splicing factor SLU7" evidence="11">
    <location>
        <begin position="163"/>
        <end position="407"/>
    </location>
</feature>
<dbReference type="GO" id="GO:0000398">
    <property type="term" value="P:mRNA splicing, via spliceosome"/>
    <property type="evidence" value="ECO:0007669"/>
    <property type="project" value="UniProtKB-UniRule"/>
</dbReference>
<evidence type="ECO:0000256" key="5">
    <source>
        <dbReference type="ARBA" id="ARBA00022728"/>
    </source>
</evidence>
<dbReference type="PANTHER" id="PTHR12942:SF2">
    <property type="entry name" value="PRE-MRNA-SPLICING FACTOR SLU7"/>
    <property type="match status" value="1"/>
</dbReference>
<dbReference type="InterPro" id="IPR021715">
    <property type="entry name" value="Slu7_dom"/>
</dbReference>
<evidence type="ECO:0000256" key="2">
    <source>
        <dbReference type="ARBA" id="ARBA00007203"/>
    </source>
</evidence>
<feature type="region of interest" description="Disordered" evidence="10">
    <location>
        <begin position="454"/>
        <end position="475"/>
    </location>
</feature>
<organism evidence="12 13">
    <name type="scientific">Batillaria attramentaria</name>
    <dbReference type="NCBI Taxonomy" id="370345"/>
    <lineage>
        <taxon>Eukaryota</taxon>
        <taxon>Metazoa</taxon>
        <taxon>Spiralia</taxon>
        <taxon>Lophotrochozoa</taxon>
        <taxon>Mollusca</taxon>
        <taxon>Gastropoda</taxon>
        <taxon>Caenogastropoda</taxon>
        <taxon>Sorbeoconcha</taxon>
        <taxon>Cerithioidea</taxon>
        <taxon>Batillariidae</taxon>
        <taxon>Batillaria</taxon>
    </lineage>
</organism>
<dbReference type="Proteomes" id="UP001519460">
    <property type="component" value="Unassembled WGS sequence"/>
</dbReference>
<evidence type="ECO:0000259" key="11">
    <source>
        <dbReference type="Pfam" id="PF11708"/>
    </source>
</evidence>
<comment type="function">
    <text evidence="8">Involved in pre-mRNA splicing.</text>
</comment>
<evidence type="ECO:0000256" key="1">
    <source>
        <dbReference type="ARBA" id="ARBA00004123"/>
    </source>
</evidence>
<keyword evidence="5 8" id="KW-0747">Spliceosome</keyword>
<comment type="subunit">
    <text evidence="8">Associated with the spliceosome.</text>
</comment>
<evidence type="ECO:0000256" key="8">
    <source>
        <dbReference type="RuleBase" id="RU367071"/>
    </source>
</evidence>
<comment type="subcellular location">
    <subcellularLocation>
        <location evidence="1 8">Nucleus</location>
    </subcellularLocation>
</comment>
<evidence type="ECO:0000256" key="9">
    <source>
        <dbReference type="SAM" id="Coils"/>
    </source>
</evidence>
<dbReference type="Pfam" id="PF11708">
    <property type="entry name" value="Slu7"/>
    <property type="match status" value="1"/>
</dbReference>
<dbReference type="InterPro" id="IPR039974">
    <property type="entry name" value="Splicing_factor_SLU7"/>
</dbReference>
<evidence type="ECO:0000313" key="13">
    <source>
        <dbReference type="Proteomes" id="UP001519460"/>
    </source>
</evidence>
<evidence type="ECO:0000256" key="3">
    <source>
        <dbReference type="ARBA" id="ARBA00021377"/>
    </source>
</evidence>
<feature type="coiled-coil region" evidence="9">
    <location>
        <begin position="180"/>
        <end position="210"/>
    </location>
</feature>
<dbReference type="EMBL" id="JACVVK020000085">
    <property type="protein sequence ID" value="KAK7494226.1"/>
    <property type="molecule type" value="Genomic_DNA"/>
</dbReference>
<name>A0ABD0L4R6_9CAEN</name>
<feature type="region of interest" description="Disordered" evidence="10">
    <location>
        <begin position="1"/>
        <end position="58"/>
    </location>
</feature>
<keyword evidence="13" id="KW-1185">Reference proteome</keyword>
<keyword evidence="9" id="KW-0175">Coiled coil</keyword>
<reference evidence="12 13" key="1">
    <citation type="journal article" date="2023" name="Sci. Data">
        <title>Genome assembly of the Korean intertidal mud-creeper Batillaria attramentaria.</title>
        <authorList>
            <person name="Patra A.K."/>
            <person name="Ho P.T."/>
            <person name="Jun S."/>
            <person name="Lee S.J."/>
            <person name="Kim Y."/>
            <person name="Won Y.J."/>
        </authorList>
    </citation>
    <scope>NUCLEOTIDE SEQUENCE [LARGE SCALE GENOMIC DNA]</scope>
    <source>
        <strain evidence="12">Wonlab-2016</strain>
    </source>
</reference>
<evidence type="ECO:0000256" key="7">
    <source>
        <dbReference type="ARBA" id="ARBA00023242"/>
    </source>
</evidence>
<evidence type="ECO:0000256" key="10">
    <source>
        <dbReference type="SAM" id="MobiDB-lite"/>
    </source>
</evidence>
<evidence type="ECO:0000313" key="12">
    <source>
        <dbReference type="EMBL" id="KAK7494226.1"/>
    </source>
</evidence>
<evidence type="ECO:0000256" key="6">
    <source>
        <dbReference type="ARBA" id="ARBA00023187"/>
    </source>
</evidence>
<dbReference type="GO" id="GO:0005681">
    <property type="term" value="C:spliceosomal complex"/>
    <property type="evidence" value="ECO:0007669"/>
    <property type="project" value="UniProtKB-UniRule"/>
</dbReference>
<keyword evidence="4 8" id="KW-0507">mRNA processing</keyword>
<sequence>MSFQLNMPPSAIGRLARSEQSVGDGDNKKQSREDWKKMKELEEARKAGTAPAMQDEEGKDINPHIPQYIMQAPWYFGANTPTLRHQRQQEEMLKHYSGLNTQMKKGFKEGPVATKYRKGACENCGAMTHKKKDCLERPRKIGAKFTGDMIAPDEVIPDELDYDFEGKRDIWNGFDPREHQRKLQEEYNKLEEAKQAMKEAAVEEDFLMKQAIVEKKDSEADDEDKYAEDMDMPGQKFETKQRITVRNLRIREDTAKYLLNLDLNSAYYDPKTRSMRENPLNGTNKEHLLFSGDAEEFAKKQLFAWEAYEKGTEAHLQADPTKLELLHREFQQRRENFKQTAKDSVLNRYGGQEHLEAPPKQLLLAQTEDYVEYSRHGTVIKGQEKARVKSRYEEDVYPSNHTSVWGSYWKDGQWGYNCCHSLIKESYCTGEAGIKAQQESSNMLMIAGNHHAAAKSDVQNQSDGDEALEAEEKHQKRMSKLMAMDERKRPYNSMYEVRAPTEEEMEAFRMKRALEEDPMAAFLSK</sequence>
<proteinExistence type="inferred from homology"/>
<dbReference type="AlphaFoldDB" id="A0ABD0L4R6"/>
<keyword evidence="6 8" id="KW-0508">mRNA splicing</keyword>
<comment type="caution">
    <text evidence="12">The sequence shown here is derived from an EMBL/GenBank/DDBJ whole genome shotgun (WGS) entry which is preliminary data.</text>
</comment>
<dbReference type="GO" id="GO:0030628">
    <property type="term" value="F:pre-mRNA 3'-splice site binding"/>
    <property type="evidence" value="ECO:0007669"/>
    <property type="project" value="UniProtKB-UniRule"/>
</dbReference>
<comment type="similarity">
    <text evidence="2 8">Belongs to the SLU7 family.</text>
</comment>